<accession>A0A372JDT2</accession>
<dbReference type="RefSeq" id="WP_117360484.1">
    <property type="nucleotide sequence ID" value="NZ_QURH01000894.1"/>
</dbReference>
<dbReference type="Proteomes" id="UP000261811">
    <property type="component" value="Unassembled WGS sequence"/>
</dbReference>
<dbReference type="AlphaFoldDB" id="A0A372JDT2"/>
<keyword evidence="2" id="KW-1185">Reference proteome</keyword>
<protein>
    <submittedName>
        <fullName evidence="1">Lysine biosynthesis protein LysW</fullName>
    </submittedName>
</protein>
<proteinExistence type="predicted"/>
<name>A0A372JDT2_9ACTN</name>
<organism evidence="1 2">
    <name type="scientific">Actinomadura logoneensis</name>
    <dbReference type="NCBI Taxonomy" id="2293572"/>
    <lineage>
        <taxon>Bacteria</taxon>
        <taxon>Bacillati</taxon>
        <taxon>Actinomycetota</taxon>
        <taxon>Actinomycetes</taxon>
        <taxon>Streptosporangiales</taxon>
        <taxon>Thermomonosporaceae</taxon>
        <taxon>Actinomadura</taxon>
    </lineage>
</organism>
<evidence type="ECO:0000313" key="2">
    <source>
        <dbReference type="Proteomes" id="UP000261811"/>
    </source>
</evidence>
<gene>
    <name evidence="1" type="primary">lysW</name>
    <name evidence="1" type="ORF">DZF91_30155</name>
</gene>
<comment type="caution">
    <text evidence="1">The sequence shown here is derived from an EMBL/GenBank/DDBJ whole genome shotgun (WGS) entry which is preliminary data.</text>
</comment>
<dbReference type="PANTHER" id="PTHR40393:SF1">
    <property type="entry name" value="LYSINE BIOSYNTHESIS PROTEIN-RELATED"/>
    <property type="match status" value="1"/>
</dbReference>
<dbReference type="EMBL" id="QURH01000894">
    <property type="protein sequence ID" value="RFU37966.1"/>
    <property type="molecule type" value="Genomic_DNA"/>
</dbReference>
<dbReference type="InterPro" id="IPR005906">
    <property type="entry name" value="LysW"/>
</dbReference>
<dbReference type="Pfam" id="PF21344">
    <property type="entry name" value="Zn_ribbon_LysW"/>
    <property type="match status" value="1"/>
</dbReference>
<dbReference type="PANTHER" id="PTHR40393">
    <property type="entry name" value="LYSINE BIOSYNTHESIS PROTEIN-RELATED-RELATED"/>
    <property type="match status" value="1"/>
</dbReference>
<sequence>MTRTCPECEGPVELAEPVRLSEIAQCADCSSELEVIGLDPVALALAPEIEEDWGE</sequence>
<dbReference type="Gene3D" id="2.20.28.160">
    <property type="match status" value="1"/>
</dbReference>
<dbReference type="OrthoDB" id="2628219at2"/>
<evidence type="ECO:0000313" key="1">
    <source>
        <dbReference type="EMBL" id="RFU37966.1"/>
    </source>
</evidence>
<dbReference type="NCBIfam" id="TIGR01206">
    <property type="entry name" value="lysW"/>
    <property type="match status" value="1"/>
</dbReference>
<reference evidence="1 2" key="1">
    <citation type="submission" date="2018-08" db="EMBL/GenBank/DDBJ databases">
        <title>Actinomadura jelena sp. nov., a novel Actinomycete isolated from soil in Chad.</title>
        <authorList>
            <person name="Shi L."/>
        </authorList>
    </citation>
    <scope>NUCLEOTIDE SEQUENCE [LARGE SCALE GENOMIC DNA]</scope>
    <source>
        <strain evidence="1 2">NEAU-G17</strain>
    </source>
</reference>